<organism evidence="1 2">
    <name type="scientific">Panicum virgatum</name>
    <name type="common">Blackwell switchgrass</name>
    <dbReference type="NCBI Taxonomy" id="38727"/>
    <lineage>
        <taxon>Eukaryota</taxon>
        <taxon>Viridiplantae</taxon>
        <taxon>Streptophyta</taxon>
        <taxon>Embryophyta</taxon>
        <taxon>Tracheophyta</taxon>
        <taxon>Spermatophyta</taxon>
        <taxon>Magnoliopsida</taxon>
        <taxon>Liliopsida</taxon>
        <taxon>Poales</taxon>
        <taxon>Poaceae</taxon>
        <taxon>PACMAD clade</taxon>
        <taxon>Panicoideae</taxon>
        <taxon>Panicodae</taxon>
        <taxon>Paniceae</taxon>
        <taxon>Panicinae</taxon>
        <taxon>Panicum</taxon>
        <taxon>Panicum sect. Hiantes</taxon>
    </lineage>
</organism>
<gene>
    <name evidence="1" type="ORF">PVAP13_2KG285934</name>
</gene>
<sequence length="157" mass="17108">MVILLMSLNSTIDEAILMNLVETARISFFTTYFSSIASPSSRMRPTSIMNFSAKSSMHSASLILRLSKSNLKDWILASRTRSTPTCMECSAAHTSAAVSFSVTRSSVSSSIDWEMIVKASWSWTSSTASPGGFFSRSTAPHAPLVRSRNFILTVHAA</sequence>
<proteinExistence type="predicted"/>
<keyword evidence="2" id="KW-1185">Reference proteome</keyword>
<dbReference type="AlphaFoldDB" id="A0A8T0WIH3"/>
<name>A0A8T0WIH3_PANVG</name>
<evidence type="ECO:0000313" key="2">
    <source>
        <dbReference type="Proteomes" id="UP000823388"/>
    </source>
</evidence>
<dbReference type="EMBL" id="CM029039">
    <property type="protein sequence ID" value="KAG2642909.1"/>
    <property type="molecule type" value="Genomic_DNA"/>
</dbReference>
<protein>
    <submittedName>
        <fullName evidence="1">Uncharacterized protein</fullName>
    </submittedName>
</protein>
<dbReference type="Proteomes" id="UP000823388">
    <property type="component" value="Chromosome 2K"/>
</dbReference>
<evidence type="ECO:0000313" key="1">
    <source>
        <dbReference type="EMBL" id="KAG2642909.1"/>
    </source>
</evidence>
<comment type="caution">
    <text evidence="1">The sequence shown here is derived from an EMBL/GenBank/DDBJ whole genome shotgun (WGS) entry which is preliminary data.</text>
</comment>
<reference evidence="1" key="1">
    <citation type="submission" date="2020-05" db="EMBL/GenBank/DDBJ databases">
        <title>WGS assembly of Panicum virgatum.</title>
        <authorList>
            <person name="Lovell J.T."/>
            <person name="Jenkins J."/>
            <person name="Shu S."/>
            <person name="Juenger T.E."/>
            <person name="Schmutz J."/>
        </authorList>
    </citation>
    <scope>NUCLEOTIDE SEQUENCE</scope>
    <source>
        <strain evidence="1">AP13</strain>
    </source>
</reference>
<accession>A0A8T0WIH3</accession>